<protein>
    <recommendedName>
        <fullName evidence="4">CENP-V/GFA domain-containing protein</fullName>
    </recommendedName>
</protein>
<dbReference type="GO" id="GO:0016846">
    <property type="term" value="F:carbon-sulfur lyase activity"/>
    <property type="evidence" value="ECO:0007669"/>
    <property type="project" value="InterPro"/>
</dbReference>
<dbReference type="Pfam" id="PF04828">
    <property type="entry name" value="GFA"/>
    <property type="match status" value="1"/>
</dbReference>
<evidence type="ECO:0000256" key="1">
    <source>
        <dbReference type="ARBA" id="ARBA00005495"/>
    </source>
</evidence>
<reference evidence="5" key="1">
    <citation type="submission" date="2021-03" db="EMBL/GenBank/DDBJ databases">
        <authorList>
            <person name="Tagirdzhanova G."/>
        </authorList>
    </citation>
    <scope>NUCLEOTIDE SEQUENCE</scope>
</reference>
<dbReference type="SUPFAM" id="SSF51316">
    <property type="entry name" value="Mss4-like"/>
    <property type="match status" value="1"/>
</dbReference>
<dbReference type="InterPro" id="IPR052355">
    <property type="entry name" value="CENP-V-like"/>
</dbReference>
<proteinExistence type="inferred from homology"/>
<dbReference type="Gene3D" id="2.170.150.70">
    <property type="match status" value="1"/>
</dbReference>
<dbReference type="Proteomes" id="UP000664534">
    <property type="component" value="Unassembled WGS sequence"/>
</dbReference>
<evidence type="ECO:0000259" key="4">
    <source>
        <dbReference type="PROSITE" id="PS51891"/>
    </source>
</evidence>
<keyword evidence="6" id="KW-1185">Reference proteome</keyword>
<gene>
    <name evidence="5" type="ORF">IMSHALPRED_007210</name>
</gene>
<dbReference type="AlphaFoldDB" id="A0A8H3FK29"/>
<keyword evidence="2" id="KW-0479">Metal-binding</keyword>
<dbReference type="InterPro" id="IPR011057">
    <property type="entry name" value="Mss4-like_sf"/>
</dbReference>
<dbReference type="InterPro" id="IPR006913">
    <property type="entry name" value="CENP-V/GFA"/>
</dbReference>
<sequence length="185" mass="20621">MGQRHVEGPSIGVNVRTFRDFDEEKLEVMPYNGSDLEPHYIPPTGPEVSDLNQSTKRYRGSCHCGNVTYDLHSEPLEEIGVLSCNCSICSRNADLWVYPSEKDVELRGEEHLTVYRFGRKGSGHAFCRTCGVPVVNKFDHSVDTAPKSMIGKLPVNVRTINGIDLKAVKVNKADGKNLIKTPYEV</sequence>
<evidence type="ECO:0000256" key="2">
    <source>
        <dbReference type="ARBA" id="ARBA00022723"/>
    </source>
</evidence>
<comment type="caution">
    <text evidence="5">The sequence shown here is derived from an EMBL/GenBank/DDBJ whole genome shotgun (WGS) entry which is preliminary data.</text>
</comment>
<accession>A0A8H3FK29</accession>
<evidence type="ECO:0000313" key="5">
    <source>
        <dbReference type="EMBL" id="CAF9927416.1"/>
    </source>
</evidence>
<comment type="similarity">
    <text evidence="1">Belongs to the Gfa family.</text>
</comment>
<dbReference type="PROSITE" id="PS51891">
    <property type="entry name" value="CENP_V_GFA"/>
    <property type="match status" value="1"/>
</dbReference>
<keyword evidence="3" id="KW-0862">Zinc</keyword>
<dbReference type="PANTHER" id="PTHR28620:SF1">
    <property type="entry name" value="CENP-V_GFA DOMAIN-CONTAINING PROTEIN"/>
    <property type="match status" value="1"/>
</dbReference>
<dbReference type="PANTHER" id="PTHR28620">
    <property type="entry name" value="CENTROMERE PROTEIN V"/>
    <property type="match status" value="1"/>
</dbReference>
<dbReference type="OrthoDB" id="2993351at2759"/>
<evidence type="ECO:0000256" key="3">
    <source>
        <dbReference type="ARBA" id="ARBA00022833"/>
    </source>
</evidence>
<feature type="domain" description="CENP-V/GFA" evidence="4">
    <location>
        <begin position="58"/>
        <end position="184"/>
    </location>
</feature>
<name>A0A8H3FK29_9LECA</name>
<organism evidence="5 6">
    <name type="scientific">Imshaugia aleurites</name>
    <dbReference type="NCBI Taxonomy" id="172621"/>
    <lineage>
        <taxon>Eukaryota</taxon>
        <taxon>Fungi</taxon>
        <taxon>Dikarya</taxon>
        <taxon>Ascomycota</taxon>
        <taxon>Pezizomycotina</taxon>
        <taxon>Lecanoromycetes</taxon>
        <taxon>OSLEUM clade</taxon>
        <taxon>Lecanoromycetidae</taxon>
        <taxon>Lecanorales</taxon>
        <taxon>Lecanorineae</taxon>
        <taxon>Parmeliaceae</taxon>
        <taxon>Imshaugia</taxon>
    </lineage>
</organism>
<dbReference type="EMBL" id="CAJPDT010000046">
    <property type="protein sequence ID" value="CAF9927416.1"/>
    <property type="molecule type" value="Genomic_DNA"/>
</dbReference>
<dbReference type="GO" id="GO:0046872">
    <property type="term" value="F:metal ion binding"/>
    <property type="evidence" value="ECO:0007669"/>
    <property type="project" value="UniProtKB-KW"/>
</dbReference>
<evidence type="ECO:0000313" key="6">
    <source>
        <dbReference type="Proteomes" id="UP000664534"/>
    </source>
</evidence>